<protein>
    <recommendedName>
        <fullName evidence="1">3-octaprenyl-4-hydroxybenzoate carboxy-lyase-like N-terminal domain-containing protein</fullName>
    </recommendedName>
</protein>
<evidence type="ECO:0000259" key="1">
    <source>
        <dbReference type="Pfam" id="PF20695"/>
    </source>
</evidence>
<organism evidence="2">
    <name type="scientific">marine metagenome</name>
    <dbReference type="NCBI Taxonomy" id="408172"/>
    <lineage>
        <taxon>unclassified sequences</taxon>
        <taxon>metagenomes</taxon>
        <taxon>ecological metagenomes</taxon>
    </lineage>
</organism>
<accession>A0A381W9Q9</accession>
<dbReference type="EMBL" id="UINC01011075">
    <property type="protein sequence ID" value="SVA49031.1"/>
    <property type="molecule type" value="Genomic_DNA"/>
</dbReference>
<dbReference type="SUPFAM" id="SSF50475">
    <property type="entry name" value="FMN-binding split barrel"/>
    <property type="match status" value="1"/>
</dbReference>
<feature type="non-terminal residue" evidence="2">
    <location>
        <position position="64"/>
    </location>
</feature>
<feature type="domain" description="3-octaprenyl-4-hydroxybenzoate carboxy-lyase-like N-terminal" evidence="1">
    <location>
        <begin position="27"/>
        <end position="63"/>
    </location>
</feature>
<dbReference type="InterPro" id="IPR049383">
    <property type="entry name" value="UbiD-like_N"/>
</dbReference>
<evidence type="ECO:0000313" key="2">
    <source>
        <dbReference type="EMBL" id="SVA49031.1"/>
    </source>
</evidence>
<dbReference type="Pfam" id="PF20695">
    <property type="entry name" value="UbiD_N"/>
    <property type="match status" value="1"/>
</dbReference>
<dbReference type="AlphaFoldDB" id="A0A381W9Q9"/>
<name>A0A381W9Q9_9ZZZZ</name>
<reference evidence="2" key="1">
    <citation type="submission" date="2018-05" db="EMBL/GenBank/DDBJ databases">
        <authorList>
            <person name="Lanie J.A."/>
            <person name="Ng W.-L."/>
            <person name="Kazmierczak K.M."/>
            <person name="Andrzejewski T.M."/>
            <person name="Davidsen T.M."/>
            <person name="Wayne K.J."/>
            <person name="Tettelin H."/>
            <person name="Glass J.I."/>
            <person name="Rusch D."/>
            <person name="Podicherti R."/>
            <person name="Tsui H.-C.T."/>
            <person name="Winkler M.E."/>
        </authorList>
    </citation>
    <scope>NUCLEOTIDE SEQUENCE</scope>
</reference>
<proteinExistence type="predicted"/>
<sequence length="64" mass="7054">MDAKTPKNKNSSSDGVTGNVKDLRNTIEWLQDEGDLIETTIEVNPDLEVVALQKHLDGSCPILF</sequence>
<gene>
    <name evidence="2" type="ORF">METZ01_LOCUS101885</name>
</gene>